<comment type="caution">
    <text evidence="2">The sequence shown here is derived from an EMBL/GenBank/DDBJ whole genome shotgun (WGS) entry which is preliminary data.</text>
</comment>
<name>A0A561T6U4_9ACTN</name>
<dbReference type="GO" id="GO:0003937">
    <property type="term" value="F:IMP cyclohydrolase activity"/>
    <property type="evidence" value="ECO:0007669"/>
    <property type="project" value="InterPro"/>
</dbReference>
<dbReference type="EMBL" id="VIWT01000004">
    <property type="protein sequence ID" value="TWF82820.1"/>
    <property type="molecule type" value="Genomic_DNA"/>
</dbReference>
<dbReference type="RefSeq" id="WP_145910091.1">
    <property type="nucleotide sequence ID" value="NZ_BAAAMZ010000009.1"/>
</dbReference>
<dbReference type="AlphaFoldDB" id="A0A561T6U4"/>
<keyword evidence="2" id="KW-0378">Hydrolase</keyword>
<evidence type="ECO:0000313" key="3">
    <source>
        <dbReference type="Proteomes" id="UP000317940"/>
    </source>
</evidence>
<sequence>MDELGAVLAANQYPGRGVLWGRTGDGAVVGAYFLTGRSPASKARELRRVDGELVVAATGTGEHDHLRHYTAVRHGGELLVYGNGEQVATVAGRLDQGAAPAAALDGLDYEPDPPIFTPRLTVVADGRGTGRAWFGAARRSAGGRSVTDRLQLQVSAPDPGEAVLMTTYQYDGTELRTGAPFVEVRLEAADQQQLLSAIWDALPAQLRVAATVFAPDRVDEALIAIPTTG</sequence>
<evidence type="ECO:0000259" key="1">
    <source>
        <dbReference type="Pfam" id="PF07826"/>
    </source>
</evidence>
<organism evidence="2 3">
    <name type="scientific">Kitasatospora viridis</name>
    <dbReference type="NCBI Taxonomy" id="281105"/>
    <lineage>
        <taxon>Bacteria</taxon>
        <taxon>Bacillati</taxon>
        <taxon>Actinomycetota</taxon>
        <taxon>Actinomycetes</taxon>
        <taxon>Kitasatosporales</taxon>
        <taxon>Streptomycetaceae</taxon>
        <taxon>Kitasatospora</taxon>
    </lineage>
</organism>
<gene>
    <name evidence="2" type="ORF">FHX73_14302</name>
</gene>
<dbReference type="Proteomes" id="UP000317940">
    <property type="component" value="Unassembled WGS sequence"/>
</dbReference>
<protein>
    <submittedName>
        <fullName evidence="2">IMP cyclohydrolase</fullName>
    </submittedName>
</protein>
<dbReference type="Pfam" id="PF07826">
    <property type="entry name" value="IMP_cyclohyd"/>
    <property type="match status" value="1"/>
</dbReference>
<dbReference type="OrthoDB" id="2676808at2"/>
<accession>A0A561T6U4</accession>
<feature type="domain" description="Inosine monophosphate cyclohydrolase-like" evidence="1">
    <location>
        <begin position="13"/>
        <end position="213"/>
    </location>
</feature>
<evidence type="ECO:0000313" key="2">
    <source>
        <dbReference type="EMBL" id="TWF82820.1"/>
    </source>
</evidence>
<reference evidence="2 3" key="1">
    <citation type="submission" date="2019-06" db="EMBL/GenBank/DDBJ databases">
        <title>Sequencing the genomes of 1000 actinobacteria strains.</title>
        <authorList>
            <person name="Klenk H.-P."/>
        </authorList>
    </citation>
    <scope>NUCLEOTIDE SEQUENCE [LARGE SCALE GENOMIC DNA]</scope>
    <source>
        <strain evidence="2 3">DSM 44826</strain>
    </source>
</reference>
<dbReference type="InterPro" id="IPR020600">
    <property type="entry name" value="IMP_cyclohydrolase-like"/>
</dbReference>
<dbReference type="InterPro" id="IPR036795">
    <property type="entry name" value="IMP_cyclohydrolase-like_sf"/>
</dbReference>
<keyword evidence="3" id="KW-1185">Reference proteome</keyword>
<dbReference type="GO" id="GO:0006188">
    <property type="term" value="P:IMP biosynthetic process"/>
    <property type="evidence" value="ECO:0007669"/>
    <property type="project" value="InterPro"/>
</dbReference>
<dbReference type="SUPFAM" id="SSF75569">
    <property type="entry name" value="Archaeal IMP cyclohydrolase PurO"/>
    <property type="match status" value="1"/>
</dbReference>
<dbReference type="Gene3D" id="3.60.20.20">
    <property type="entry name" value="Inosine monophosphate cyclohydrolase-like"/>
    <property type="match status" value="1"/>
</dbReference>
<proteinExistence type="predicted"/>